<dbReference type="EMBL" id="LRQG01000221">
    <property type="protein sequence ID" value="KXA33544.1"/>
    <property type="molecule type" value="Genomic_DNA"/>
</dbReference>
<protein>
    <submittedName>
        <fullName evidence="1">Uncharacterized protein</fullName>
    </submittedName>
</protein>
<dbReference type="PATRIC" id="fig|28128.5.peg.2489"/>
<evidence type="ECO:0000313" key="2">
    <source>
        <dbReference type="Proteomes" id="UP000070533"/>
    </source>
</evidence>
<comment type="caution">
    <text evidence="1">The sequence shown here is derived from an EMBL/GenBank/DDBJ whole genome shotgun (WGS) entry which is preliminary data.</text>
</comment>
<name>A0A133PVX1_9BACT</name>
<dbReference type="AlphaFoldDB" id="A0A133PVX1"/>
<dbReference type="Proteomes" id="UP000070533">
    <property type="component" value="Unassembled WGS sequence"/>
</dbReference>
<keyword evidence="2" id="KW-1185">Reference proteome</keyword>
<sequence>MLLYLKIVLVLSFFAVRTGLAAASSWCVWGLLTAFLLSVDRRKGVPCVAKGSGQCCSSESL</sequence>
<reference evidence="2" key="1">
    <citation type="submission" date="2016-01" db="EMBL/GenBank/DDBJ databases">
        <authorList>
            <person name="Mitreva M."/>
            <person name="Pepin K.H."/>
            <person name="Mihindukulasuriya K.A."/>
            <person name="Fulton R."/>
            <person name="Fronick C."/>
            <person name="O'Laughlin M."/>
            <person name="Miner T."/>
            <person name="Herter B."/>
            <person name="Rosa B.A."/>
            <person name="Cordes M."/>
            <person name="Tomlinson C."/>
            <person name="Wollam A."/>
            <person name="Palsikar V.B."/>
            <person name="Mardis E.R."/>
            <person name="Wilson R.K."/>
        </authorList>
    </citation>
    <scope>NUCLEOTIDE SEQUENCE [LARGE SCALE GENOMIC DNA]</scope>
    <source>
        <strain evidence="2">MJR7716</strain>
    </source>
</reference>
<proteinExistence type="predicted"/>
<evidence type="ECO:0000313" key="1">
    <source>
        <dbReference type="EMBL" id="KXA33544.1"/>
    </source>
</evidence>
<accession>A0A133PVX1</accession>
<gene>
    <name evidence="1" type="ORF">HMPREF3226_02417</name>
</gene>
<organism evidence="1 2">
    <name type="scientific">Prevotella corporis</name>
    <dbReference type="NCBI Taxonomy" id="28128"/>
    <lineage>
        <taxon>Bacteria</taxon>
        <taxon>Pseudomonadati</taxon>
        <taxon>Bacteroidota</taxon>
        <taxon>Bacteroidia</taxon>
        <taxon>Bacteroidales</taxon>
        <taxon>Prevotellaceae</taxon>
        <taxon>Prevotella</taxon>
    </lineage>
</organism>